<dbReference type="GO" id="GO:0035438">
    <property type="term" value="F:cyclic-di-GMP binding"/>
    <property type="evidence" value="ECO:0007669"/>
    <property type="project" value="InterPro"/>
</dbReference>
<evidence type="ECO:0000259" key="1">
    <source>
        <dbReference type="Pfam" id="PF07238"/>
    </source>
</evidence>
<feature type="domain" description="PilZ" evidence="1">
    <location>
        <begin position="102"/>
        <end position="192"/>
    </location>
</feature>
<dbReference type="AlphaFoldDB" id="A0A1I0VM29"/>
<dbReference type="Proteomes" id="UP000198838">
    <property type="component" value="Unassembled WGS sequence"/>
</dbReference>
<sequence>MEIVKINEIPVGSTIMVCFYMKTQYSFHSKVLYHSKYGTIITPIRVNKSVLNFDGSKLKISVMWSRKNSTPVIWRNCRLKLVMYKGHKLYLLRTIGNGASENRRANFRVPVSKKCEISMAYKSVYDGVVTDISDSGMGVISNRDTDKSAMGSKVRVAFKDVPFNYIFVLSGEIIREKQLREDRVFYGIQFTKNYPNLATYCSLKQREILFSNSNNKRKFDYTPFKNVVTKIS</sequence>
<reference evidence="2 3" key="1">
    <citation type="submission" date="2016-10" db="EMBL/GenBank/DDBJ databases">
        <authorList>
            <person name="de Groot N.N."/>
        </authorList>
    </citation>
    <scope>NUCLEOTIDE SEQUENCE [LARGE SCALE GENOMIC DNA]</scope>
    <source>
        <strain evidence="2 3">DSM 5522</strain>
    </source>
</reference>
<dbReference type="InterPro" id="IPR009875">
    <property type="entry name" value="PilZ_domain"/>
</dbReference>
<dbReference type="RefSeq" id="WP_092870081.1">
    <property type="nucleotide sequence ID" value="NZ_FOJY01000002.1"/>
</dbReference>
<dbReference type="EMBL" id="FOJY01000002">
    <property type="protein sequence ID" value="SFA77351.1"/>
    <property type="molecule type" value="Genomic_DNA"/>
</dbReference>
<evidence type="ECO:0000313" key="3">
    <source>
        <dbReference type="Proteomes" id="UP000198838"/>
    </source>
</evidence>
<keyword evidence="3" id="KW-1185">Reference proteome</keyword>
<name>A0A1I0VM29_9FIRM</name>
<dbReference type="Pfam" id="PF07238">
    <property type="entry name" value="PilZ"/>
    <property type="match status" value="1"/>
</dbReference>
<accession>A0A1I0VM29</accession>
<organism evidence="2 3">
    <name type="scientific">Acetitomaculum ruminis DSM 5522</name>
    <dbReference type="NCBI Taxonomy" id="1120918"/>
    <lineage>
        <taxon>Bacteria</taxon>
        <taxon>Bacillati</taxon>
        <taxon>Bacillota</taxon>
        <taxon>Clostridia</taxon>
        <taxon>Lachnospirales</taxon>
        <taxon>Lachnospiraceae</taxon>
        <taxon>Acetitomaculum</taxon>
    </lineage>
</organism>
<dbReference type="SUPFAM" id="SSF141371">
    <property type="entry name" value="PilZ domain-like"/>
    <property type="match status" value="1"/>
</dbReference>
<evidence type="ECO:0000313" key="2">
    <source>
        <dbReference type="EMBL" id="SFA77351.1"/>
    </source>
</evidence>
<proteinExistence type="predicted"/>
<protein>
    <submittedName>
        <fullName evidence="2">PilZ domain-containing protein</fullName>
    </submittedName>
</protein>
<dbReference type="Gene3D" id="2.40.10.220">
    <property type="entry name" value="predicted glycosyltransferase like domains"/>
    <property type="match status" value="1"/>
</dbReference>
<dbReference type="STRING" id="1120918.SAMN05216249_10283"/>
<gene>
    <name evidence="2" type="ORF">SAMN05216249_10283</name>
</gene>